<dbReference type="GO" id="GO:0061630">
    <property type="term" value="F:ubiquitin protein ligase activity"/>
    <property type="evidence" value="ECO:0007669"/>
    <property type="project" value="UniProtKB-EC"/>
</dbReference>
<keyword evidence="11 15" id="KW-0862">Zinc</keyword>
<dbReference type="Gramene" id="Al_scaffold_0001_4441">
    <property type="protein sequence ID" value="Al_scaffold_0001_4441"/>
    <property type="gene ID" value="Al_scaffold_0001_4441"/>
</dbReference>
<dbReference type="Gene3D" id="1.10.10.10">
    <property type="entry name" value="Winged helix-like DNA-binding domain superfamily/Winged helix DNA-binding domain"/>
    <property type="match status" value="1"/>
</dbReference>
<dbReference type="PANTHER" id="PTHR20973">
    <property type="entry name" value="NON-SMC ELEMENT 1-RELATED"/>
    <property type="match status" value="1"/>
</dbReference>
<dbReference type="InterPro" id="IPR011513">
    <property type="entry name" value="Nse1"/>
</dbReference>
<dbReference type="GO" id="GO:0005634">
    <property type="term" value="C:nucleus"/>
    <property type="evidence" value="ECO:0007669"/>
    <property type="project" value="UniProtKB-SubCell"/>
</dbReference>
<dbReference type="Proteomes" id="UP000008694">
    <property type="component" value="Unassembled WGS sequence"/>
</dbReference>
<keyword evidence="12 15" id="KW-0233">DNA recombination</keyword>
<keyword evidence="9 15" id="KW-0863">Zinc-finger</keyword>
<keyword evidence="14 15" id="KW-0539">Nucleus</keyword>
<organism evidence="18">
    <name type="scientific">Arabidopsis lyrata subsp. lyrata</name>
    <name type="common">Lyre-leaved rock-cress</name>
    <dbReference type="NCBI Taxonomy" id="81972"/>
    <lineage>
        <taxon>Eukaryota</taxon>
        <taxon>Viridiplantae</taxon>
        <taxon>Streptophyta</taxon>
        <taxon>Embryophyta</taxon>
        <taxon>Tracheophyta</taxon>
        <taxon>Spermatophyta</taxon>
        <taxon>Magnoliopsida</taxon>
        <taxon>eudicotyledons</taxon>
        <taxon>Gunneridae</taxon>
        <taxon>Pentapetalae</taxon>
        <taxon>rosids</taxon>
        <taxon>malvids</taxon>
        <taxon>Brassicales</taxon>
        <taxon>Brassicaceae</taxon>
        <taxon>Camelineae</taxon>
        <taxon>Arabidopsis</taxon>
    </lineage>
</organism>
<keyword evidence="18" id="KW-1185">Reference proteome</keyword>
<keyword evidence="7 15" id="KW-0479">Metal-binding</keyword>
<dbReference type="InterPro" id="IPR036388">
    <property type="entry name" value="WH-like_DNA-bd_sf"/>
</dbReference>
<dbReference type="InterPro" id="IPR014857">
    <property type="entry name" value="Nse1_RING_C4HC3-type"/>
</dbReference>
<reference evidence="18" key="1">
    <citation type="journal article" date="2011" name="Nat. Genet.">
        <title>The Arabidopsis lyrata genome sequence and the basis of rapid genome size change.</title>
        <authorList>
            <person name="Hu T.T."/>
            <person name="Pattyn P."/>
            <person name="Bakker E.G."/>
            <person name="Cao J."/>
            <person name="Cheng J.-F."/>
            <person name="Clark R.M."/>
            <person name="Fahlgren N."/>
            <person name="Fawcett J.A."/>
            <person name="Grimwood J."/>
            <person name="Gundlach H."/>
            <person name="Haberer G."/>
            <person name="Hollister J.D."/>
            <person name="Ossowski S."/>
            <person name="Ottilar R.P."/>
            <person name="Salamov A.A."/>
            <person name="Schneeberger K."/>
            <person name="Spannagl M."/>
            <person name="Wang X."/>
            <person name="Yang L."/>
            <person name="Nasrallah M.E."/>
            <person name="Bergelson J."/>
            <person name="Carrington J.C."/>
            <person name="Gaut B.S."/>
            <person name="Schmutz J."/>
            <person name="Mayer K.F.X."/>
            <person name="Van de Peer Y."/>
            <person name="Grigoriev I.V."/>
            <person name="Nordborg M."/>
            <person name="Weigel D."/>
            <person name="Guo Y.-L."/>
        </authorList>
    </citation>
    <scope>NUCLEOTIDE SEQUENCE [LARGE SCALE GENOMIC DNA]</scope>
    <source>
        <strain evidence="18">cv. MN47</strain>
    </source>
</reference>
<evidence type="ECO:0000256" key="8">
    <source>
        <dbReference type="ARBA" id="ARBA00022763"/>
    </source>
</evidence>
<dbReference type="Pfam" id="PF08746">
    <property type="entry name" value="zf-RING-like"/>
    <property type="match status" value="1"/>
</dbReference>
<dbReference type="eggNOG" id="KOG4718">
    <property type="taxonomic scope" value="Eukaryota"/>
</dbReference>
<dbReference type="STRING" id="81972.D7KGS3"/>
<dbReference type="Gene3D" id="3.90.1150.220">
    <property type="match status" value="1"/>
</dbReference>
<keyword evidence="13 15" id="KW-0234">DNA repair</keyword>
<evidence type="ECO:0000256" key="14">
    <source>
        <dbReference type="ARBA" id="ARBA00023242"/>
    </source>
</evidence>
<evidence type="ECO:0000256" key="10">
    <source>
        <dbReference type="ARBA" id="ARBA00022786"/>
    </source>
</evidence>
<feature type="domain" description="Non-structural maintenance of chromosomes element 1 RING C4HC3-type" evidence="16">
    <location>
        <begin position="199"/>
        <end position="241"/>
    </location>
</feature>
<dbReference type="EC" id="2.3.2.27" evidence="4 15"/>
<dbReference type="InterPro" id="IPR013083">
    <property type="entry name" value="Znf_RING/FYVE/PHD"/>
</dbReference>
<evidence type="ECO:0000313" key="17">
    <source>
        <dbReference type="EMBL" id="EFH70532.1"/>
    </source>
</evidence>
<keyword evidence="10 15" id="KW-0833">Ubl conjugation pathway</keyword>
<evidence type="ECO:0000256" key="3">
    <source>
        <dbReference type="ARBA" id="ARBA00010258"/>
    </source>
</evidence>
<dbReference type="PANTHER" id="PTHR20973:SF0">
    <property type="entry name" value="NON-STRUCTURAL MAINTENANCE OF CHROMOSOMES ELEMENT 1 HOMOLOG"/>
    <property type="match status" value="1"/>
</dbReference>
<evidence type="ECO:0000256" key="5">
    <source>
        <dbReference type="ARBA" id="ARBA00019422"/>
    </source>
</evidence>
<comment type="subcellular location">
    <subcellularLocation>
        <location evidence="2 15">Nucleus</location>
    </subcellularLocation>
</comment>
<keyword evidence="8 15" id="KW-0227">DNA damage</keyword>
<accession>D7KGS3</accession>
<evidence type="ECO:0000256" key="7">
    <source>
        <dbReference type="ARBA" id="ARBA00022723"/>
    </source>
</evidence>
<proteinExistence type="inferred from homology"/>
<dbReference type="Pfam" id="PF07574">
    <property type="entry name" value="SMC_Nse1"/>
    <property type="match status" value="1"/>
</dbReference>
<evidence type="ECO:0000256" key="12">
    <source>
        <dbReference type="ARBA" id="ARBA00023172"/>
    </source>
</evidence>
<evidence type="ECO:0000256" key="4">
    <source>
        <dbReference type="ARBA" id="ARBA00012483"/>
    </source>
</evidence>
<dbReference type="GO" id="GO:0000724">
    <property type="term" value="P:double-strand break repair via homologous recombination"/>
    <property type="evidence" value="ECO:0007669"/>
    <property type="project" value="TreeGrafter"/>
</dbReference>
<name>D7KGS3_ARALL</name>
<evidence type="ECO:0000256" key="1">
    <source>
        <dbReference type="ARBA" id="ARBA00000900"/>
    </source>
</evidence>
<dbReference type="Gene3D" id="3.30.40.10">
    <property type="entry name" value="Zinc/RING finger domain, C3HC4 (zinc finger)"/>
    <property type="match status" value="1"/>
</dbReference>
<dbReference type="AlphaFoldDB" id="D7KGS3"/>
<feature type="non-terminal residue" evidence="17">
    <location>
        <position position="310"/>
    </location>
</feature>
<keyword evidence="6 15" id="KW-0808">Transferase</keyword>
<evidence type="ECO:0000259" key="16">
    <source>
        <dbReference type="Pfam" id="PF08746"/>
    </source>
</evidence>
<dbReference type="GO" id="GO:0008270">
    <property type="term" value="F:zinc ion binding"/>
    <property type="evidence" value="ECO:0007669"/>
    <property type="project" value="UniProtKB-KW"/>
</dbReference>
<comment type="subunit">
    <text evidence="15">Component of the Smc5-Smc6 complex.</text>
</comment>
<gene>
    <name evidence="17" type="ORF">ARALYDRAFT_682118</name>
</gene>
<evidence type="ECO:0000256" key="2">
    <source>
        <dbReference type="ARBA" id="ARBA00004123"/>
    </source>
</evidence>
<evidence type="ECO:0000313" key="18">
    <source>
        <dbReference type="Proteomes" id="UP000008694"/>
    </source>
</evidence>
<evidence type="ECO:0000256" key="13">
    <source>
        <dbReference type="ARBA" id="ARBA00023204"/>
    </source>
</evidence>
<comment type="catalytic activity">
    <reaction evidence="1 15">
        <text>S-ubiquitinyl-[E2 ubiquitin-conjugating enzyme]-L-cysteine + [acceptor protein]-L-lysine = [E2 ubiquitin-conjugating enzyme]-L-cysteine + N(6)-ubiquitinyl-[acceptor protein]-L-lysine.</text>
        <dbReference type="EC" id="2.3.2.27"/>
    </reaction>
</comment>
<comment type="similarity">
    <text evidence="3 15">Belongs to the NSE1 family.</text>
</comment>
<evidence type="ECO:0000256" key="11">
    <source>
        <dbReference type="ARBA" id="ARBA00022833"/>
    </source>
</evidence>
<dbReference type="EMBL" id="GL348713">
    <property type="protein sequence ID" value="EFH70532.1"/>
    <property type="molecule type" value="Genomic_DNA"/>
</dbReference>
<evidence type="ECO:0000256" key="9">
    <source>
        <dbReference type="ARBA" id="ARBA00022771"/>
    </source>
</evidence>
<dbReference type="GO" id="GO:0030915">
    <property type="term" value="C:Smc5-Smc6 complex"/>
    <property type="evidence" value="ECO:0007669"/>
    <property type="project" value="UniProtKB-UniRule"/>
</dbReference>
<protein>
    <recommendedName>
        <fullName evidence="5 15">Non-structural maintenance of chromosomes element 1 homolog</fullName>
        <ecNumber evidence="4 15">2.3.2.27</ecNumber>
    </recommendedName>
</protein>
<dbReference type="HOGENOM" id="CLU_045153_2_0_1"/>
<evidence type="ECO:0000256" key="6">
    <source>
        <dbReference type="ARBA" id="ARBA00022679"/>
    </source>
</evidence>
<evidence type="ECO:0000256" key="15">
    <source>
        <dbReference type="RuleBase" id="RU368018"/>
    </source>
</evidence>
<sequence>MAPLSREHQTLLDALISLGPLKETEFASILTSAIGRNLGVAKNIFDSEFLREINTELSYVHSELRSCRDQYDGQVCYGVVNNVSDEQSNLGTKDSVPQIAFFKGIIEEIAQAEPAQGCISSFDALNIRFENQLPSEASSNQQQVPPAFLNFSMSQKEETLKELVRDKWLCHPNEGNIGLGIRTLLDLRSWFKNNDIPSCEVCNEFGVKADLCPNEGCTVRIHMYCLRDLSSPKDVNLCSGCGKPWPLGTITKVEAVEEAAADGILSLNPSAGELDWKKAEHTLKNRKIQTLHDDKVYTVFGLTKDHCNEQ</sequence>